<dbReference type="STRING" id="578459.A0A194S1D7"/>
<dbReference type="Proteomes" id="UP000053890">
    <property type="component" value="Unassembled WGS sequence"/>
</dbReference>
<evidence type="ECO:0000256" key="4">
    <source>
        <dbReference type="ARBA" id="ARBA00022737"/>
    </source>
</evidence>
<evidence type="ECO:0000256" key="6">
    <source>
        <dbReference type="SAM" id="MobiDB-lite"/>
    </source>
</evidence>
<dbReference type="OrthoDB" id="339900at2759"/>
<keyword evidence="3" id="KW-0819">tRNA processing</keyword>
<feature type="region of interest" description="Disordered" evidence="6">
    <location>
        <begin position="505"/>
        <end position="540"/>
    </location>
</feature>
<keyword evidence="4" id="KW-0677">Repeat</keyword>
<dbReference type="EMBL" id="KQ474080">
    <property type="protein sequence ID" value="KPV74533.1"/>
    <property type="molecule type" value="Genomic_DNA"/>
</dbReference>
<evidence type="ECO:0000313" key="8">
    <source>
        <dbReference type="Proteomes" id="UP000053890"/>
    </source>
</evidence>
<dbReference type="InterPro" id="IPR036322">
    <property type="entry name" value="WD40_repeat_dom_sf"/>
</dbReference>
<dbReference type="OMA" id="CLGHEKY"/>
<name>A0A194S1D7_RHOGW</name>
<feature type="compositionally biased region" description="Low complexity" evidence="6">
    <location>
        <begin position="278"/>
        <end position="295"/>
    </location>
</feature>
<organism evidence="7 8">
    <name type="scientific">Rhodotorula graminis (strain WP1)</name>
    <dbReference type="NCBI Taxonomy" id="578459"/>
    <lineage>
        <taxon>Eukaryota</taxon>
        <taxon>Fungi</taxon>
        <taxon>Dikarya</taxon>
        <taxon>Basidiomycota</taxon>
        <taxon>Pucciniomycotina</taxon>
        <taxon>Microbotryomycetes</taxon>
        <taxon>Sporidiobolales</taxon>
        <taxon>Sporidiobolaceae</taxon>
        <taxon>Rhodotorula</taxon>
    </lineage>
</organism>
<dbReference type="GO" id="GO:0005829">
    <property type="term" value="C:cytosol"/>
    <property type="evidence" value="ECO:0007669"/>
    <property type="project" value="TreeGrafter"/>
</dbReference>
<gene>
    <name evidence="7" type="ORF">RHOBADRAFT_54339</name>
</gene>
<evidence type="ECO:0000256" key="2">
    <source>
        <dbReference type="ARBA" id="ARBA00022574"/>
    </source>
</evidence>
<dbReference type="InterPro" id="IPR015943">
    <property type="entry name" value="WD40/YVTN_repeat-like_dom_sf"/>
</dbReference>
<keyword evidence="5" id="KW-0539">Nucleus</keyword>
<proteinExistence type="predicted"/>
<sequence>MAATVHPVQVIATTGTHLVAASDRQLSVFDAATNALVATKAHHTALVRLITPCVDPATGTAYLVSTGEDKQLVVSTLPSLDLVSSRELPKRANALDIAPNGDVVVGDKFGDVYIFPLHAPVIPEGTKPEDVPKPQPVLGHVSMLNTMALIPADPAHGIPRDWIATGDRDEHVRISRYPAGHVIEKFGWGSKAFVSALLYLPAPASSSTTSTDEPPYLVSGGADSTLQVFELPSAKLVARFPVHDLVFPYLAVGPEAPIPIPSGRKKSKTGPKGKGKLADAASAATTETEEGTPAAEDGEQDQGQEQDAVGGAGAGRELTKGLAVVKLVSVGASRADGGVVVLAAGSTALLYIPFSLLLPYPSTTADPATAPTPSLLPFAHPILDFAPSPVPSVAGSLAEFLVSLDTTRPVATPTATPIVRAALSSAGQLSAVPSLATDAVALLQACSASSATAGAAGAKAHNNVASVASLYPALQLLHHPGDEEFAAPAPATDDLPADAHALAQAGVGDGKPKGGRGIKRALPSSFGEGQGGDGGAGAGAAAAGLHDKFKVGKRAIGRAETLKRYEEAKEKLRAQPGGEGLTEGEKAAVREMEDEAAQASKDGGAQVEGAMVA</sequence>
<evidence type="ECO:0000256" key="1">
    <source>
        <dbReference type="ARBA" id="ARBA00004123"/>
    </source>
</evidence>
<reference evidence="7 8" key="1">
    <citation type="journal article" date="2015" name="Front. Microbiol.">
        <title>Genome sequence of the plant growth promoting endophytic yeast Rhodotorula graminis WP1.</title>
        <authorList>
            <person name="Firrincieli A."/>
            <person name="Otillar R."/>
            <person name="Salamov A."/>
            <person name="Schmutz J."/>
            <person name="Khan Z."/>
            <person name="Redman R.S."/>
            <person name="Fleck N.D."/>
            <person name="Lindquist E."/>
            <person name="Grigoriev I.V."/>
            <person name="Doty S.L."/>
        </authorList>
    </citation>
    <scope>NUCLEOTIDE SEQUENCE [LARGE SCALE GENOMIC DNA]</scope>
    <source>
        <strain evidence="7 8">WP1</strain>
    </source>
</reference>
<feature type="region of interest" description="Disordered" evidence="6">
    <location>
        <begin position="258"/>
        <end position="312"/>
    </location>
</feature>
<feature type="compositionally biased region" description="Basic residues" evidence="6">
    <location>
        <begin position="263"/>
        <end position="275"/>
    </location>
</feature>
<evidence type="ECO:0008006" key="9">
    <source>
        <dbReference type="Google" id="ProtNLM"/>
    </source>
</evidence>
<dbReference type="GO" id="GO:0005634">
    <property type="term" value="C:nucleus"/>
    <property type="evidence" value="ECO:0007669"/>
    <property type="project" value="UniProtKB-SubCell"/>
</dbReference>
<protein>
    <recommendedName>
        <fullName evidence="9">tRNA (guanine-N(7)-)-methyltransferase non-catalytic subunit TRM82</fullName>
    </recommendedName>
</protein>
<keyword evidence="8" id="KW-1185">Reference proteome</keyword>
<feature type="region of interest" description="Disordered" evidence="6">
    <location>
        <begin position="570"/>
        <end position="613"/>
    </location>
</feature>
<evidence type="ECO:0000256" key="5">
    <source>
        <dbReference type="ARBA" id="ARBA00023242"/>
    </source>
</evidence>
<dbReference type="GeneID" id="28977707"/>
<dbReference type="AlphaFoldDB" id="A0A194S1D7"/>
<dbReference type="PANTHER" id="PTHR16288">
    <property type="entry name" value="WD40 REPEAT PROTEIN 4"/>
    <property type="match status" value="1"/>
</dbReference>
<evidence type="ECO:0000313" key="7">
    <source>
        <dbReference type="EMBL" id="KPV74533.1"/>
    </source>
</evidence>
<evidence type="ECO:0000256" key="3">
    <source>
        <dbReference type="ARBA" id="ARBA00022694"/>
    </source>
</evidence>
<dbReference type="GO" id="GO:0006400">
    <property type="term" value="P:tRNA modification"/>
    <property type="evidence" value="ECO:0007669"/>
    <property type="project" value="TreeGrafter"/>
</dbReference>
<dbReference type="GO" id="GO:0036265">
    <property type="term" value="P:RNA (guanine-N7)-methylation"/>
    <property type="evidence" value="ECO:0007669"/>
    <property type="project" value="InterPro"/>
</dbReference>
<dbReference type="Gene3D" id="2.130.10.10">
    <property type="entry name" value="YVTN repeat-like/Quinoprotein amine dehydrogenase"/>
    <property type="match status" value="2"/>
</dbReference>
<dbReference type="RefSeq" id="XP_018270582.1">
    <property type="nucleotide sequence ID" value="XM_018417259.1"/>
</dbReference>
<keyword evidence="2" id="KW-0853">WD repeat</keyword>
<dbReference type="GO" id="GO:0043527">
    <property type="term" value="C:tRNA methyltransferase complex"/>
    <property type="evidence" value="ECO:0007669"/>
    <property type="project" value="TreeGrafter"/>
</dbReference>
<feature type="compositionally biased region" description="Gly residues" evidence="6">
    <location>
        <begin position="528"/>
        <end position="538"/>
    </location>
</feature>
<comment type="subcellular location">
    <subcellularLocation>
        <location evidence="1">Nucleus</location>
    </subcellularLocation>
</comment>
<dbReference type="InterPro" id="IPR028884">
    <property type="entry name" value="Trm82"/>
</dbReference>
<accession>A0A194S1D7</accession>
<dbReference type="SUPFAM" id="SSF50978">
    <property type="entry name" value="WD40 repeat-like"/>
    <property type="match status" value="1"/>
</dbReference>
<dbReference type="PANTHER" id="PTHR16288:SF0">
    <property type="entry name" value="TRNA (GUANINE-N(7)-)-METHYLTRANSFERASE NON-CATALYTIC SUBUNIT WDR4"/>
    <property type="match status" value="1"/>
</dbReference>